<dbReference type="SUPFAM" id="SSF53850">
    <property type="entry name" value="Periplasmic binding protein-like II"/>
    <property type="match status" value="1"/>
</dbReference>
<keyword evidence="1" id="KW-0732">Signal</keyword>
<accession>A0A6I8LGG4</accession>
<dbReference type="InterPro" id="IPR006059">
    <property type="entry name" value="SBP"/>
</dbReference>
<dbReference type="Pfam" id="PF01547">
    <property type="entry name" value="SBP_bac_1"/>
    <property type="match status" value="1"/>
</dbReference>
<dbReference type="Gene3D" id="3.40.190.10">
    <property type="entry name" value="Periplasmic binding protein-like II"/>
    <property type="match status" value="3"/>
</dbReference>
<dbReference type="Proteomes" id="UP000399805">
    <property type="component" value="Unassembled WGS sequence"/>
</dbReference>
<evidence type="ECO:0000313" key="2">
    <source>
        <dbReference type="EMBL" id="VVJ16183.1"/>
    </source>
</evidence>
<dbReference type="InterPro" id="IPR050490">
    <property type="entry name" value="Bact_solute-bd_prot1"/>
</dbReference>
<evidence type="ECO:0000313" key="3">
    <source>
        <dbReference type="Proteomes" id="UP000399805"/>
    </source>
</evidence>
<proteinExistence type="predicted"/>
<keyword evidence="3" id="KW-1185">Reference proteome</keyword>
<name>A0A6I8LGG4_9PSEU</name>
<reference evidence="2 3" key="1">
    <citation type="submission" date="2019-09" db="EMBL/GenBank/DDBJ databases">
        <authorList>
            <person name="Leyn A S."/>
        </authorList>
    </citation>
    <scope>NUCLEOTIDE SEQUENCE [LARGE SCALE GENOMIC DNA]</scope>
    <source>
        <strain evidence="2">AA231_1</strain>
    </source>
</reference>
<dbReference type="AlphaFoldDB" id="A0A6I8LGG4"/>
<feature type="chain" id="PRO_5026058757" evidence="1">
    <location>
        <begin position="36"/>
        <end position="446"/>
    </location>
</feature>
<dbReference type="PANTHER" id="PTHR43649">
    <property type="entry name" value="ARABINOSE-BINDING PROTEIN-RELATED"/>
    <property type="match status" value="1"/>
</dbReference>
<sequence>MSRIRTRAKAAAALALAAALAVGCSSGGGSSTAPAATGTQDSVDAALKAGGEITYWSWTPSAKDQVAAFQKDYPNVKVNYVNAGTNKEEYTKLQNAIKAGSGAPDVAQIEYYALPQFALTDSLADLNQFGFGSFEKDYSASTWAQVKNGNGIYGLPQDSGPMALFYNKEVFDKNGITVPKTWDEYLAAAKKLHAADPAKYMTSDTGDPGAVLSMIWQAGGRPFAVDGRNVKVNFADAGTKKWTAMWDQMIQGKLLAPVKEWSDDWFRALGDGTISSLVTGAWMPGNFISSVPGGAGKWAVAPMPTYDGKPVTAENGGSAQSVVKQSKNPALAAGFVRWLNHAGGVQPFIKSGGFPSTTADLTSPAFVDEAVPYFGGQKVNQVLTQASKDVAPGWTYLPYQTYANSVFSDTAGKAYVNATGLDAGLAAWQQAIVDYGNQQGFTVSAG</sequence>
<feature type="signal peptide" evidence="1">
    <location>
        <begin position="1"/>
        <end position="35"/>
    </location>
</feature>
<dbReference type="RefSeq" id="WP_155541561.1">
    <property type="nucleotide sequence ID" value="NZ_CABVGP010000001.1"/>
</dbReference>
<dbReference type="EMBL" id="CABVGP010000001">
    <property type="protein sequence ID" value="VVJ16183.1"/>
    <property type="molecule type" value="Genomic_DNA"/>
</dbReference>
<organism evidence="2 3">
    <name type="scientific">Amycolatopsis camponoti</name>
    <dbReference type="NCBI Taxonomy" id="2606593"/>
    <lineage>
        <taxon>Bacteria</taxon>
        <taxon>Bacillati</taxon>
        <taxon>Actinomycetota</taxon>
        <taxon>Actinomycetes</taxon>
        <taxon>Pseudonocardiales</taxon>
        <taxon>Pseudonocardiaceae</taxon>
        <taxon>Amycolatopsis</taxon>
    </lineage>
</organism>
<evidence type="ECO:0000256" key="1">
    <source>
        <dbReference type="SAM" id="SignalP"/>
    </source>
</evidence>
<dbReference type="PANTHER" id="PTHR43649:SF14">
    <property type="entry name" value="BLR3389 PROTEIN"/>
    <property type="match status" value="1"/>
</dbReference>
<dbReference type="PROSITE" id="PS51257">
    <property type="entry name" value="PROKAR_LIPOPROTEIN"/>
    <property type="match status" value="1"/>
</dbReference>
<protein>
    <submittedName>
        <fullName evidence="2">ABC transporter</fullName>
    </submittedName>
</protein>
<gene>
    <name evidence="2" type="ORF">AA23TX_01204</name>
</gene>